<feature type="transmembrane region" description="Helical" evidence="1">
    <location>
        <begin position="44"/>
        <end position="62"/>
    </location>
</feature>
<keyword evidence="1" id="KW-1133">Transmembrane helix</keyword>
<keyword evidence="3" id="KW-1185">Reference proteome</keyword>
<evidence type="ECO:0000256" key="1">
    <source>
        <dbReference type="SAM" id="Phobius"/>
    </source>
</evidence>
<protein>
    <submittedName>
        <fullName evidence="2">Uncharacterized protein</fullName>
    </submittedName>
</protein>
<dbReference type="AlphaFoldDB" id="A0AAE0IEX7"/>
<reference evidence="2" key="2">
    <citation type="submission" date="2023-06" db="EMBL/GenBank/DDBJ databases">
        <authorList>
            <consortium name="Lawrence Berkeley National Laboratory"/>
            <person name="Haridas S."/>
            <person name="Hensen N."/>
            <person name="Bonometti L."/>
            <person name="Westerberg I."/>
            <person name="Brannstrom I.O."/>
            <person name="Guillou S."/>
            <person name="Cros-Aarteil S."/>
            <person name="Calhoun S."/>
            <person name="Kuo A."/>
            <person name="Mondo S."/>
            <person name="Pangilinan J."/>
            <person name="Riley R."/>
            <person name="Labutti K."/>
            <person name="Andreopoulos B."/>
            <person name="Lipzen A."/>
            <person name="Chen C."/>
            <person name="Yanf M."/>
            <person name="Daum C."/>
            <person name="Ng V."/>
            <person name="Clum A."/>
            <person name="Steindorff A."/>
            <person name="Ohm R."/>
            <person name="Martin F."/>
            <person name="Silar P."/>
            <person name="Natvig D."/>
            <person name="Lalanne C."/>
            <person name="Gautier V."/>
            <person name="Ament-Velasquez S.L."/>
            <person name="Kruys A."/>
            <person name="Hutchinson M.I."/>
            <person name="Powell A.J."/>
            <person name="Barry K."/>
            <person name="Miller A.N."/>
            <person name="Grigoriev I.V."/>
            <person name="Debuchy R."/>
            <person name="Gladieux P."/>
            <person name="Thoren M.H."/>
            <person name="Johannesson H."/>
        </authorList>
    </citation>
    <scope>NUCLEOTIDE SEQUENCE</scope>
    <source>
        <strain evidence="2">SMH4131-1</strain>
    </source>
</reference>
<evidence type="ECO:0000313" key="2">
    <source>
        <dbReference type="EMBL" id="KAK3323663.1"/>
    </source>
</evidence>
<feature type="transmembrane region" description="Helical" evidence="1">
    <location>
        <begin position="12"/>
        <end position="32"/>
    </location>
</feature>
<proteinExistence type="predicted"/>
<dbReference type="EMBL" id="JAUEPO010000004">
    <property type="protein sequence ID" value="KAK3323663.1"/>
    <property type="molecule type" value="Genomic_DNA"/>
</dbReference>
<dbReference type="PROSITE" id="PS51257">
    <property type="entry name" value="PROKAR_LIPOPROTEIN"/>
    <property type="match status" value="1"/>
</dbReference>
<evidence type="ECO:0000313" key="3">
    <source>
        <dbReference type="Proteomes" id="UP001286456"/>
    </source>
</evidence>
<organism evidence="2 3">
    <name type="scientific">Cercophora scortea</name>
    <dbReference type="NCBI Taxonomy" id="314031"/>
    <lineage>
        <taxon>Eukaryota</taxon>
        <taxon>Fungi</taxon>
        <taxon>Dikarya</taxon>
        <taxon>Ascomycota</taxon>
        <taxon>Pezizomycotina</taxon>
        <taxon>Sordariomycetes</taxon>
        <taxon>Sordariomycetidae</taxon>
        <taxon>Sordariales</taxon>
        <taxon>Lasiosphaeriaceae</taxon>
        <taxon>Cercophora</taxon>
    </lineage>
</organism>
<accession>A0AAE0IEX7</accession>
<comment type="caution">
    <text evidence="2">The sequence shown here is derived from an EMBL/GenBank/DDBJ whole genome shotgun (WGS) entry which is preliminary data.</text>
</comment>
<name>A0AAE0IEX7_9PEZI</name>
<reference evidence="2" key="1">
    <citation type="journal article" date="2023" name="Mol. Phylogenet. Evol.">
        <title>Genome-scale phylogeny and comparative genomics of the fungal order Sordariales.</title>
        <authorList>
            <person name="Hensen N."/>
            <person name="Bonometti L."/>
            <person name="Westerberg I."/>
            <person name="Brannstrom I.O."/>
            <person name="Guillou S."/>
            <person name="Cros-Aarteil S."/>
            <person name="Calhoun S."/>
            <person name="Haridas S."/>
            <person name="Kuo A."/>
            <person name="Mondo S."/>
            <person name="Pangilinan J."/>
            <person name="Riley R."/>
            <person name="LaButti K."/>
            <person name="Andreopoulos B."/>
            <person name="Lipzen A."/>
            <person name="Chen C."/>
            <person name="Yan M."/>
            <person name="Daum C."/>
            <person name="Ng V."/>
            <person name="Clum A."/>
            <person name="Steindorff A."/>
            <person name="Ohm R.A."/>
            <person name="Martin F."/>
            <person name="Silar P."/>
            <person name="Natvig D.O."/>
            <person name="Lalanne C."/>
            <person name="Gautier V."/>
            <person name="Ament-Velasquez S.L."/>
            <person name="Kruys A."/>
            <person name="Hutchinson M.I."/>
            <person name="Powell A.J."/>
            <person name="Barry K."/>
            <person name="Miller A.N."/>
            <person name="Grigoriev I.V."/>
            <person name="Debuchy R."/>
            <person name="Gladieux P."/>
            <person name="Hiltunen Thoren M."/>
            <person name="Johannesson H."/>
        </authorList>
    </citation>
    <scope>NUCLEOTIDE SEQUENCE</scope>
    <source>
        <strain evidence="2">SMH4131-1</strain>
    </source>
</reference>
<keyword evidence="1" id="KW-0812">Transmembrane</keyword>
<keyword evidence="1" id="KW-0472">Membrane</keyword>
<gene>
    <name evidence="2" type="ORF">B0T19DRAFT_426660</name>
</gene>
<sequence length="99" mass="10625">MAGRGGAFAQGYLSSFGFLVLPGSVACAGSVRWREGRHRAKGQVTLRCLFLLSLASSASLSLSSARCFIFGTMSYSDAHPYIHPTHTQPLHAYTPTYGI</sequence>
<dbReference type="Proteomes" id="UP001286456">
    <property type="component" value="Unassembled WGS sequence"/>
</dbReference>